<sequence>MLYILRAVTLSCFAFLLFSCGQEVEMMTEEVEEVKEEVAGTFGADFQASKVIPAAELLSSYSAEAIADTVMTTVRGTVDEVCQAKGCWMTIAAGGEEEMMVKFKDYGFFMPKDISGREVIMNGMAFYEVTPVDELRHYAEDAGKPQEEIDKITEPKRELKFLADGVQLLEDEL</sequence>
<protein>
    <recommendedName>
        <fullName evidence="4">DUF4920 domain-containing protein</fullName>
    </recommendedName>
</protein>
<dbReference type="Proteomes" id="UP000199021">
    <property type="component" value="Unassembled WGS sequence"/>
</dbReference>
<dbReference type="RefSeq" id="WP_245748577.1">
    <property type="nucleotide sequence ID" value="NZ_FOFB01000016.1"/>
</dbReference>
<proteinExistence type="predicted"/>
<evidence type="ECO:0008006" key="4">
    <source>
        <dbReference type="Google" id="ProtNLM"/>
    </source>
</evidence>
<dbReference type="Pfam" id="PF16267">
    <property type="entry name" value="DUF4920"/>
    <property type="match status" value="1"/>
</dbReference>
<feature type="chain" id="PRO_5011663433" description="DUF4920 domain-containing protein" evidence="1">
    <location>
        <begin position="22"/>
        <end position="173"/>
    </location>
</feature>
<dbReference type="AlphaFoldDB" id="A0A1H9J3Z8"/>
<reference evidence="3" key="1">
    <citation type="submission" date="2016-10" db="EMBL/GenBank/DDBJ databases">
        <authorList>
            <person name="Varghese N."/>
            <person name="Submissions S."/>
        </authorList>
    </citation>
    <scope>NUCLEOTIDE SEQUENCE [LARGE SCALE GENOMIC DNA]</scope>
    <source>
        <strain evidence="3">DSM 24740</strain>
    </source>
</reference>
<gene>
    <name evidence="2" type="ORF">SAMN05444359_11678</name>
</gene>
<dbReference type="EMBL" id="FOFB01000016">
    <property type="protein sequence ID" value="SEQ81507.1"/>
    <property type="molecule type" value="Genomic_DNA"/>
</dbReference>
<organism evidence="2 3">
    <name type="scientific">Neolewinella agarilytica</name>
    <dbReference type="NCBI Taxonomy" id="478744"/>
    <lineage>
        <taxon>Bacteria</taxon>
        <taxon>Pseudomonadati</taxon>
        <taxon>Bacteroidota</taxon>
        <taxon>Saprospiria</taxon>
        <taxon>Saprospirales</taxon>
        <taxon>Lewinellaceae</taxon>
        <taxon>Neolewinella</taxon>
    </lineage>
</organism>
<dbReference type="InParanoid" id="A0A1H9J3Z8"/>
<evidence type="ECO:0000256" key="1">
    <source>
        <dbReference type="SAM" id="SignalP"/>
    </source>
</evidence>
<dbReference type="InterPro" id="IPR032577">
    <property type="entry name" value="DUF4920"/>
</dbReference>
<evidence type="ECO:0000313" key="3">
    <source>
        <dbReference type="Proteomes" id="UP000199021"/>
    </source>
</evidence>
<feature type="signal peptide" evidence="1">
    <location>
        <begin position="1"/>
        <end position="21"/>
    </location>
</feature>
<dbReference type="STRING" id="478744.SAMN05444359_11678"/>
<accession>A0A1H9J3Z8</accession>
<name>A0A1H9J3Z8_9BACT</name>
<keyword evidence="1" id="KW-0732">Signal</keyword>
<dbReference type="PROSITE" id="PS51257">
    <property type="entry name" value="PROKAR_LIPOPROTEIN"/>
    <property type="match status" value="1"/>
</dbReference>
<keyword evidence="3" id="KW-1185">Reference proteome</keyword>
<evidence type="ECO:0000313" key="2">
    <source>
        <dbReference type="EMBL" id="SEQ81507.1"/>
    </source>
</evidence>